<evidence type="ECO:0000313" key="2">
    <source>
        <dbReference type="EMBL" id="KAK3237578.1"/>
    </source>
</evidence>
<evidence type="ECO:0000313" key="3">
    <source>
        <dbReference type="Proteomes" id="UP001190700"/>
    </source>
</evidence>
<gene>
    <name evidence="2" type="ORF">CYMTET_52362</name>
</gene>
<reference evidence="2 3" key="1">
    <citation type="journal article" date="2015" name="Genome Biol. Evol.">
        <title>Comparative Genomics of a Bacterivorous Green Alga Reveals Evolutionary Causalities and Consequences of Phago-Mixotrophic Mode of Nutrition.</title>
        <authorList>
            <person name="Burns J.A."/>
            <person name="Paasch A."/>
            <person name="Narechania A."/>
            <person name="Kim E."/>
        </authorList>
    </citation>
    <scope>NUCLEOTIDE SEQUENCE [LARGE SCALE GENOMIC DNA]</scope>
    <source>
        <strain evidence="2 3">PLY_AMNH</strain>
    </source>
</reference>
<dbReference type="Proteomes" id="UP001190700">
    <property type="component" value="Unassembled WGS sequence"/>
</dbReference>
<dbReference type="Gene3D" id="3.20.20.105">
    <property type="entry name" value="Queuine tRNA-ribosyltransferase-like"/>
    <property type="match status" value="2"/>
</dbReference>
<dbReference type="InterPro" id="IPR002616">
    <property type="entry name" value="tRNA_ribo_trans-like"/>
</dbReference>
<comment type="caution">
    <text evidence="2">The sequence shown here is derived from an EMBL/GenBank/DDBJ whole genome shotgun (WGS) entry which is preliminary data.</text>
</comment>
<dbReference type="EMBL" id="LGRX02034523">
    <property type="protein sequence ID" value="KAK3237578.1"/>
    <property type="molecule type" value="Genomic_DNA"/>
</dbReference>
<protein>
    <recommendedName>
        <fullName evidence="1">tRNA-guanine(15) transglycosylase-like domain-containing protein</fullName>
    </recommendedName>
</protein>
<evidence type="ECO:0000259" key="1">
    <source>
        <dbReference type="Pfam" id="PF01702"/>
    </source>
</evidence>
<dbReference type="GO" id="GO:0006400">
    <property type="term" value="P:tRNA modification"/>
    <property type="evidence" value="ECO:0007669"/>
    <property type="project" value="InterPro"/>
</dbReference>
<dbReference type="InterPro" id="IPR050852">
    <property type="entry name" value="Queuine_tRNA-ribosyltrfase"/>
</dbReference>
<name>A0AAE0EQV9_9CHLO</name>
<dbReference type="AlphaFoldDB" id="A0AAE0EQV9"/>
<feature type="non-terminal residue" evidence="2">
    <location>
        <position position="1"/>
    </location>
</feature>
<proteinExistence type="predicted"/>
<dbReference type="SUPFAM" id="SSF51713">
    <property type="entry name" value="tRNA-guanine transglycosylase"/>
    <property type="match status" value="1"/>
</dbReference>
<dbReference type="InterPro" id="IPR036511">
    <property type="entry name" value="TGT-like_sf"/>
</dbReference>
<keyword evidence="3" id="KW-1185">Reference proteome</keyword>
<dbReference type="PANTHER" id="PTHR46064:SF1">
    <property type="entry name" value="QUEUINE TRNA-RIBOSYLTRANSFERASE ACCESSORY SUBUNIT 2"/>
    <property type="match status" value="1"/>
</dbReference>
<organism evidence="2 3">
    <name type="scientific">Cymbomonas tetramitiformis</name>
    <dbReference type="NCBI Taxonomy" id="36881"/>
    <lineage>
        <taxon>Eukaryota</taxon>
        <taxon>Viridiplantae</taxon>
        <taxon>Chlorophyta</taxon>
        <taxon>Pyramimonadophyceae</taxon>
        <taxon>Pyramimonadales</taxon>
        <taxon>Pyramimonadaceae</taxon>
        <taxon>Cymbomonas</taxon>
    </lineage>
</organism>
<accession>A0AAE0EQV9</accession>
<feature type="domain" description="tRNA-guanine(15) transglycosylase-like" evidence="1">
    <location>
        <begin position="157"/>
        <end position="238"/>
    </location>
</feature>
<dbReference type="Pfam" id="PF01702">
    <property type="entry name" value="TGT"/>
    <property type="match status" value="2"/>
</dbReference>
<sequence length="360" mass="39570">EIAEARPELLAAAIKHLPASKPRHITGLGMPEEVLQCVGRGVDIFDSVYPYTVTINGPCVSGSNACSSREASQHLRGRCCTHALPHWMEAMADQVVCAEVFLSSFKRRRRRSRAVAWRTGAGARAWLNLRSIAYKSPPFHCPVHYGISGSVGVPSVAAQVGSALHAQCSMRFEDQTLANSSSWKDSGPILANCECLACQRHTRSYLHHILNCHEMLADVLLDIHNTHHYLKFFRGANDHLPPQVPKADDVKKLSDCSRSQKRAQRVYAAVLHSADWLWLGGHVGASRLPWLFLVAFNNIEPAFLRAIPCCPASELSSVHDDFAGYRTYSPNHCPDETALDAEGPGQHVLIGVATARPMSD</sequence>
<dbReference type="PANTHER" id="PTHR46064">
    <property type="entry name" value="QUEUINE TRNA-RIBOSYLTRANSFERASE ACCESSORY SUBUNIT 2"/>
    <property type="match status" value="1"/>
</dbReference>
<feature type="domain" description="tRNA-guanine(15) transglycosylase-like" evidence="1">
    <location>
        <begin position="5"/>
        <end position="58"/>
    </location>
</feature>